<proteinExistence type="predicted"/>
<dbReference type="STRING" id="54262.CHITON_1054"/>
<reference evidence="1 4" key="3">
    <citation type="submission" date="2016-04" db="EMBL/GenBank/DDBJ databases">
        <title>Complete genome sequence of Thermococcus chitonophagus type strain GC74.</title>
        <authorList>
            <person name="Oger P.M."/>
        </authorList>
    </citation>
    <scope>NUCLEOTIDE SEQUENCE [LARGE SCALE GENOMIC DNA]</scope>
    <source>
        <strain evidence="1 4">GC74</strain>
    </source>
</reference>
<gene>
    <name evidence="1" type="ORF">A3L04_09135</name>
    <name evidence="2" type="ORF">CHITON_1054</name>
</gene>
<evidence type="ECO:0000313" key="3">
    <source>
        <dbReference type="Proteomes" id="UP000093069"/>
    </source>
</evidence>
<dbReference type="Proteomes" id="UP000250189">
    <property type="component" value="Chromosome"/>
</dbReference>
<dbReference type="EMBL" id="CP015193">
    <property type="protein sequence ID" value="ASJ17218.1"/>
    <property type="molecule type" value="Genomic_DNA"/>
</dbReference>
<name>A0A160VS12_9EURY</name>
<reference evidence="3" key="2">
    <citation type="submission" date="2016-01" db="EMBL/GenBank/DDBJ databases">
        <authorList>
            <person name="Vorgias C.E."/>
        </authorList>
    </citation>
    <scope>NUCLEOTIDE SEQUENCE [LARGE SCALE GENOMIC DNA]</scope>
</reference>
<keyword evidence="4" id="KW-1185">Reference proteome</keyword>
<accession>A0A160VS12</accession>
<organism evidence="2 3">
    <name type="scientific">Thermococcus chitonophagus</name>
    <dbReference type="NCBI Taxonomy" id="54262"/>
    <lineage>
        <taxon>Archaea</taxon>
        <taxon>Methanobacteriati</taxon>
        <taxon>Methanobacteriota</taxon>
        <taxon>Thermococci</taxon>
        <taxon>Thermococcales</taxon>
        <taxon>Thermococcaceae</taxon>
        <taxon>Thermococcus</taxon>
    </lineage>
</organism>
<dbReference type="KEGG" id="tch:CHITON_1054"/>
<sequence length="62" mass="7145">MAKVRTISGIHHGSHFDAVFESAEVVLEFLQENLTAENFRGKIEFDRKGRLFGRRQTLRNSP</sequence>
<dbReference type="GeneID" id="33322742"/>
<dbReference type="Proteomes" id="UP000093069">
    <property type="component" value="Chromosome I"/>
</dbReference>
<dbReference type="AlphaFoldDB" id="A0A160VS12"/>
<reference evidence="2" key="1">
    <citation type="submission" date="2016-01" db="EMBL/GenBank/DDBJ databases">
        <authorList>
            <person name="Oliw E.H."/>
        </authorList>
    </citation>
    <scope>NUCLEOTIDE SEQUENCE</scope>
    <source>
        <strain evidence="2">1</strain>
    </source>
</reference>
<dbReference type="EMBL" id="LN999010">
    <property type="protein sequence ID" value="CUX77833.1"/>
    <property type="molecule type" value="Genomic_DNA"/>
</dbReference>
<evidence type="ECO:0000313" key="4">
    <source>
        <dbReference type="Proteomes" id="UP000250189"/>
    </source>
</evidence>
<evidence type="ECO:0000313" key="2">
    <source>
        <dbReference type="EMBL" id="CUX77833.1"/>
    </source>
</evidence>
<dbReference type="OrthoDB" id="92164at2157"/>
<dbReference type="RefSeq" id="WP_068577435.1">
    <property type="nucleotide sequence ID" value="NZ_CP015193.1"/>
</dbReference>
<evidence type="ECO:0000313" key="1">
    <source>
        <dbReference type="EMBL" id="ASJ17218.1"/>
    </source>
</evidence>
<protein>
    <submittedName>
        <fullName evidence="2">Uncharacterized protein</fullName>
    </submittedName>
</protein>